<evidence type="ECO:0000256" key="1">
    <source>
        <dbReference type="ARBA" id="ARBA00005104"/>
    </source>
</evidence>
<organism evidence="5 6">
    <name type="scientific">Nocardioides psychrotolerans</name>
    <dbReference type="NCBI Taxonomy" id="1005945"/>
    <lineage>
        <taxon>Bacteria</taxon>
        <taxon>Bacillati</taxon>
        <taxon>Actinomycetota</taxon>
        <taxon>Actinomycetes</taxon>
        <taxon>Propionibacteriales</taxon>
        <taxon>Nocardioidaceae</taxon>
        <taxon>Nocardioides</taxon>
    </lineage>
</organism>
<sequence>MRLLLTGHDLARLSSENEAGEGGGDIDLAQAYPWPAEGPWTRVTMLRALDGGVAGPDGRSRSISSDIDREVLGEVRRLADAIVVGATTVRQEPYGPLKADPEAAEERRALGLSEAPVMVIVSGSLDLPWSEDMFGQSFHTPIVATTEAAPDEAMEEARKHAELLVLPGEDLKAADLVAALHERGLRRLVCEGGPGLLTAFAADDVIDEVDLTVAPLMPTTVIESSPGGLDAVPGFSLAGLLLHDSFLFARYTRDHTHDVAAPDEDGEPW</sequence>
<evidence type="ECO:0000313" key="6">
    <source>
        <dbReference type="Proteomes" id="UP000198649"/>
    </source>
</evidence>
<keyword evidence="3" id="KW-0560">Oxidoreductase</keyword>
<dbReference type="EMBL" id="FOQG01000007">
    <property type="protein sequence ID" value="SFI34706.1"/>
    <property type="molecule type" value="Genomic_DNA"/>
</dbReference>
<protein>
    <submittedName>
        <fullName evidence="5">Pyrimidine reductase, riboflavin biosynthesis</fullName>
    </submittedName>
</protein>
<dbReference type="InterPro" id="IPR050765">
    <property type="entry name" value="Riboflavin_Biosynth_HTPR"/>
</dbReference>
<keyword evidence="2" id="KW-0521">NADP</keyword>
<proteinExistence type="predicted"/>
<gene>
    <name evidence="5" type="ORF">SAMN05216561_107170</name>
</gene>
<dbReference type="InterPro" id="IPR024072">
    <property type="entry name" value="DHFR-like_dom_sf"/>
</dbReference>
<comment type="pathway">
    <text evidence="1">Cofactor biosynthesis; riboflavin biosynthesis.</text>
</comment>
<dbReference type="Gene3D" id="3.40.430.10">
    <property type="entry name" value="Dihydrofolate Reductase, subunit A"/>
    <property type="match status" value="1"/>
</dbReference>
<dbReference type="GO" id="GO:0008703">
    <property type="term" value="F:5-amino-6-(5-phosphoribosylamino)uracil reductase activity"/>
    <property type="evidence" value="ECO:0007669"/>
    <property type="project" value="InterPro"/>
</dbReference>
<dbReference type="STRING" id="1005945.SAMN05216561_107170"/>
<dbReference type="AlphaFoldDB" id="A0A1I3HG51"/>
<dbReference type="RefSeq" id="WP_170259103.1">
    <property type="nucleotide sequence ID" value="NZ_BKAF01000008.1"/>
</dbReference>
<keyword evidence="6" id="KW-1185">Reference proteome</keyword>
<evidence type="ECO:0000313" key="5">
    <source>
        <dbReference type="EMBL" id="SFI34706.1"/>
    </source>
</evidence>
<feature type="domain" description="Bacterial bifunctional deaminase-reductase C-terminal" evidence="4">
    <location>
        <begin position="39"/>
        <end position="217"/>
    </location>
</feature>
<dbReference type="Pfam" id="PF01872">
    <property type="entry name" value="RibD_C"/>
    <property type="match status" value="1"/>
</dbReference>
<dbReference type="PANTHER" id="PTHR38011:SF7">
    <property type="entry name" value="2,5-DIAMINO-6-RIBOSYLAMINO-4(3H)-PYRIMIDINONE 5'-PHOSPHATE REDUCTASE"/>
    <property type="match status" value="1"/>
</dbReference>
<dbReference type="PANTHER" id="PTHR38011">
    <property type="entry name" value="DIHYDROFOLATE REDUCTASE FAMILY PROTEIN (AFU_ORTHOLOGUE AFUA_8G06820)"/>
    <property type="match status" value="1"/>
</dbReference>
<dbReference type="GO" id="GO:0009231">
    <property type="term" value="P:riboflavin biosynthetic process"/>
    <property type="evidence" value="ECO:0007669"/>
    <property type="project" value="InterPro"/>
</dbReference>
<dbReference type="Proteomes" id="UP000198649">
    <property type="component" value="Unassembled WGS sequence"/>
</dbReference>
<accession>A0A1I3HG51</accession>
<dbReference type="InterPro" id="IPR002734">
    <property type="entry name" value="RibDG_C"/>
</dbReference>
<evidence type="ECO:0000256" key="3">
    <source>
        <dbReference type="ARBA" id="ARBA00023002"/>
    </source>
</evidence>
<dbReference type="SUPFAM" id="SSF53597">
    <property type="entry name" value="Dihydrofolate reductase-like"/>
    <property type="match status" value="1"/>
</dbReference>
<evidence type="ECO:0000256" key="2">
    <source>
        <dbReference type="ARBA" id="ARBA00022857"/>
    </source>
</evidence>
<reference evidence="5 6" key="1">
    <citation type="submission" date="2016-10" db="EMBL/GenBank/DDBJ databases">
        <authorList>
            <person name="de Groot N.N."/>
        </authorList>
    </citation>
    <scope>NUCLEOTIDE SEQUENCE [LARGE SCALE GENOMIC DNA]</scope>
    <source>
        <strain evidence="5 6">CGMCC 1.11156</strain>
    </source>
</reference>
<name>A0A1I3HG51_9ACTN</name>
<evidence type="ECO:0000259" key="4">
    <source>
        <dbReference type="Pfam" id="PF01872"/>
    </source>
</evidence>